<keyword evidence="3" id="KW-1185">Reference proteome</keyword>
<dbReference type="EMBL" id="JAVRJZ010000010">
    <property type="protein sequence ID" value="KAK2717995.1"/>
    <property type="molecule type" value="Genomic_DNA"/>
</dbReference>
<sequence>MNVCTTVGCSGESKLQCPTCVKKGIVGSYFCSQMQRLTVSFAYEQLMSLSALSITPGEFLQLANLHSLQAQECFKSSWSVHKVLHQTK</sequence>
<dbReference type="AlphaFoldDB" id="A0AA88HY52"/>
<dbReference type="Pfam" id="PF15801">
    <property type="entry name" value="zf-C6H2"/>
    <property type="match status" value="1"/>
</dbReference>
<dbReference type="Proteomes" id="UP001187531">
    <property type="component" value="Unassembled WGS sequence"/>
</dbReference>
<organism evidence="2 3">
    <name type="scientific">Artemia franciscana</name>
    <name type="common">Brine shrimp</name>
    <name type="synonym">Artemia sanfranciscana</name>
    <dbReference type="NCBI Taxonomy" id="6661"/>
    <lineage>
        <taxon>Eukaryota</taxon>
        <taxon>Metazoa</taxon>
        <taxon>Ecdysozoa</taxon>
        <taxon>Arthropoda</taxon>
        <taxon>Crustacea</taxon>
        <taxon>Branchiopoda</taxon>
        <taxon>Anostraca</taxon>
        <taxon>Artemiidae</taxon>
        <taxon>Artemia</taxon>
    </lineage>
</organism>
<evidence type="ECO:0000313" key="3">
    <source>
        <dbReference type="Proteomes" id="UP001187531"/>
    </source>
</evidence>
<evidence type="ECO:0000259" key="1">
    <source>
        <dbReference type="Pfam" id="PF15801"/>
    </source>
</evidence>
<gene>
    <name evidence="2" type="ORF">QYM36_006693</name>
</gene>
<dbReference type="InterPro" id="IPR031615">
    <property type="entry name" value="Zfn-C6H2"/>
</dbReference>
<accession>A0AA88HY52</accession>
<feature type="domain" description="C6H2-type" evidence="1">
    <location>
        <begin position="4"/>
        <end position="33"/>
    </location>
</feature>
<proteinExistence type="predicted"/>
<name>A0AA88HY52_ARTSF</name>
<feature type="non-terminal residue" evidence="2">
    <location>
        <position position="1"/>
    </location>
</feature>
<reference evidence="2" key="1">
    <citation type="submission" date="2023-07" db="EMBL/GenBank/DDBJ databases">
        <title>Chromosome-level genome assembly of Artemia franciscana.</title>
        <authorList>
            <person name="Jo E."/>
        </authorList>
    </citation>
    <scope>NUCLEOTIDE SEQUENCE</scope>
    <source>
        <tissue evidence="2">Whole body</tissue>
    </source>
</reference>
<comment type="caution">
    <text evidence="2">The sequence shown here is derived from an EMBL/GenBank/DDBJ whole genome shotgun (WGS) entry which is preliminary data.</text>
</comment>
<protein>
    <recommendedName>
        <fullName evidence="1">C6H2-type domain-containing protein</fullName>
    </recommendedName>
</protein>
<evidence type="ECO:0000313" key="2">
    <source>
        <dbReference type="EMBL" id="KAK2717995.1"/>
    </source>
</evidence>